<feature type="transmembrane region" description="Helical" evidence="2">
    <location>
        <begin position="351"/>
        <end position="371"/>
    </location>
</feature>
<keyword evidence="3" id="KW-0732">Signal</keyword>
<feature type="region of interest" description="Disordered" evidence="1">
    <location>
        <begin position="195"/>
        <end position="215"/>
    </location>
</feature>
<feature type="transmembrane region" description="Helical" evidence="2">
    <location>
        <begin position="321"/>
        <end position="339"/>
    </location>
</feature>
<feature type="chain" id="PRO_5021825758" description="O-antigen/teichoic acid export membrane protein" evidence="3">
    <location>
        <begin position="24"/>
        <end position="406"/>
    </location>
</feature>
<feature type="transmembrane region" description="Helical" evidence="2">
    <location>
        <begin position="222"/>
        <end position="242"/>
    </location>
</feature>
<dbReference type="Proteomes" id="UP000316993">
    <property type="component" value="Unassembled WGS sequence"/>
</dbReference>
<name>A0A543L9D4_9BURK</name>
<feature type="transmembrane region" description="Helical" evidence="2">
    <location>
        <begin position="383"/>
        <end position="403"/>
    </location>
</feature>
<evidence type="ECO:0000313" key="5">
    <source>
        <dbReference type="Proteomes" id="UP000316993"/>
    </source>
</evidence>
<evidence type="ECO:0000313" key="4">
    <source>
        <dbReference type="EMBL" id="TQN03872.1"/>
    </source>
</evidence>
<organism evidence="4 5">
    <name type="scientific">Acidovorax temperans</name>
    <dbReference type="NCBI Taxonomy" id="80878"/>
    <lineage>
        <taxon>Bacteria</taxon>
        <taxon>Pseudomonadati</taxon>
        <taxon>Pseudomonadota</taxon>
        <taxon>Betaproteobacteria</taxon>
        <taxon>Burkholderiales</taxon>
        <taxon>Comamonadaceae</taxon>
        <taxon>Acidovorax</taxon>
    </lineage>
</organism>
<feature type="transmembrane region" description="Helical" evidence="2">
    <location>
        <begin position="285"/>
        <end position="306"/>
    </location>
</feature>
<gene>
    <name evidence="4" type="ORF">BDD18_2574</name>
</gene>
<feature type="transmembrane region" description="Helical" evidence="2">
    <location>
        <begin position="12"/>
        <end position="36"/>
    </location>
</feature>
<proteinExistence type="predicted"/>
<keyword evidence="2" id="KW-1133">Transmembrane helix</keyword>
<evidence type="ECO:0000256" key="3">
    <source>
        <dbReference type="SAM" id="SignalP"/>
    </source>
</evidence>
<dbReference type="EMBL" id="VFPV01000002">
    <property type="protein sequence ID" value="TQN03872.1"/>
    <property type="molecule type" value="Genomic_DNA"/>
</dbReference>
<comment type="caution">
    <text evidence="4">The sequence shown here is derived from an EMBL/GenBank/DDBJ whole genome shotgun (WGS) entry which is preliminary data.</text>
</comment>
<sequence length="406" mass="43584">MKQPYRFASTSVIMALGSMVSLAAQALVGVAMLHFFTPQAAGGFAITAQVAFFWVSLSLAQGPLQFLADAHHPPRAALRAVLRSSLWRWLGLAPLVALAVWWSAMAAPFAVMGWAALLALLQLAWYLAQPWTLRTASPLSAALVRAGPPVVALVLTVTAARAWPAESPHGLLLAAACGYAVGALWLRSARLEDRTTQPPQQYSPEPPATTAQADRRSTSLRLAHTAIDAIAGTALLLVWQRLHGLADASYLAMLLRLLGFIPAVVHTAWAQVLLARVETAQWRSLAVGLGAATTAALAGWVGFLVLDATSLATAWQGMRPYLLPLVLWQGSACISAALSHRPFQHAQERQYSWLAIALQALQLGVLMAPLWAPQGWSAEVHLWWLAGTSAIGLLVLSAWMLALPRR</sequence>
<feature type="transmembrane region" description="Helical" evidence="2">
    <location>
        <begin position="169"/>
        <end position="186"/>
    </location>
</feature>
<feature type="transmembrane region" description="Helical" evidence="2">
    <location>
        <begin position="109"/>
        <end position="128"/>
    </location>
</feature>
<feature type="signal peptide" evidence="3">
    <location>
        <begin position="1"/>
        <end position="23"/>
    </location>
</feature>
<dbReference type="AlphaFoldDB" id="A0A543L9D4"/>
<feature type="transmembrane region" description="Helical" evidence="2">
    <location>
        <begin position="248"/>
        <end position="273"/>
    </location>
</feature>
<evidence type="ECO:0008006" key="6">
    <source>
        <dbReference type="Google" id="ProtNLM"/>
    </source>
</evidence>
<feature type="transmembrane region" description="Helical" evidence="2">
    <location>
        <begin position="85"/>
        <end position="103"/>
    </location>
</feature>
<protein>
    <recommendedName>
        <fullName evidence="6">O-antigen/teichoic acid export membrane protein</fullName>
    </recommendedName>
</protein>
<accession>A0A543L9D4</accession>
<keyword evidence="2" id="KW-0472">Membrane</keyword>
<keyword evidence="2" id="KW-0812">Transmembrane</keyword>
<evidence type="ECO:0000256" key="1">
    <source>
        <dbReference type="SAM" id="MobiDB-lite"/>
    </source>
</evidence>
<feature type="transmembrane region" description="Helical" evidence="2">
    <location>
        <begin position="42"/>
        <end position="64"/>
    </location>
</feature>
<feature type="transmembrane region" description="Helical" evidence="2">
    <location>
        <begin position="140"/>
        <end position="163"/>
    </location>
</feature>
<dbReference type="RefSeq" id="WP_244939082.1">
    <property type="nucleotide sequence ID" value="NZ_VFPV01000002.1"/>
</dbReference>
<evidence type="ECO:0000256" key="2">
    <source>
        <dbReference type="SAM" id="Phobius"/>
    </source>
</evidence>
<reference evidence="4 5" key="1">
    <citation type="submission" date="2019-06" db="EMBL/GenBank/DDBJ databases">
        <title>Genomic Encyclopedia of Archaeal and Bacterial Type Strains, Phase II (KMG-II): from individual species to whole genera.</title>
        <authorList>
            <person name="Goeker M."/>
        </authorList>
    </citation>
    <scope>NUCLEOTIDE SEQUENCE [LARGE SCALE GENOMIC DNA]</scope>
    <source>
        <strain evidence="4 5">DSM 7270</strain>
    </source>
</reference>